<keyword evidence="2" id="KW-1185">Reference proteome</keyword>
<organism evidence="1 2">
    <name type="scientific">Paraburkholderia caribensis</name>
    <dbReference type="NCBI Taxonomy" id="75105"/>
    <lineage>
        <taxon>Bacteria</taxon>
        <taxon>Pseudomonadati</taxon>
        <taxon>Pseudomonadota</taxon>
        <taxon>Betaproteobacteria</taxon>
        <taxon>Burkholderiales</taxon>
        <taxon>Burkholderiaceae</taxon>
        <taxon>Paraburkholderia</taxon>
    </lineage>
</organism>
<proteinExistence type="predicted"/>
<accession>A0ABV0EAC7</accession>
<gene>
    <name evidence="1" type="ORF">VOI32_41815</name>
</gene>
<reference evidence="1 2" key="1">
    <citation type="submission" date="2024-01" db="EMBL/GenBank/DDBJ databases">
        <title>The diversity of rhizobia nodulating Mimosa spp. in eleven states of Brazil covering several biomes is determined by host plant, location, and edaphic factors.</title>
        <authorList>
            <person name="Rouws L."/>
            <person name="Barauna A."/>
            <person name="Beukes C."/>
            <person name="De Faria S.M."/>
            <person name="Gross E."/>
            <person name="Dos Reis Junior F.B."/>
            <person name="Simon M."/>
            <person name="Maluk M."/>
            <person name="Odee D.W."/>
            <person name="Kenicer G."/>
            <person name="Young J.P.W."/>
            <person name="Reis V.M."/>
            <person name="Zilli J."/>
            <person name="James E.K."/>
        </authorList>
    </citation>
    <scope>NUCLEOTIDE SEQUENCE [LARGE SCALE GENOMIC DNA]</scope>
    <source>
        <strain evidence="1 2">JHI1651</strain>
    </source>
</reference>
<name>A0ABV0EAC7_9BURK</name>
<evidence type="ECO:0000313" key="1">
    <source>
        <dbReference type="EMBL" id="MEO1760358.1"/>
    </source>
</evidence>
<dbReference type="EMBL" id="JAYLVJ010000245">
    <property type="protein sequence ID" value="MEO1760358.1"/>
    <property type="molecule type" value="Genomic_DNA"/>
</dbReference>
<protein>
    <submittedName>
        <fullName evidence="1">Uncharacterized protein</fullName>
    </submittedName>
</protein>
<evidence type="ECO:0000313" key="2">
    <source>
        <dbReference type="Proteomes" id="UP001462961"/>
    </source>
</evidence>
<dbReference type="Proteomes" id="UP001462961">
    <property type="component" value="Unassembled WGS sequence"/>
</dbReference>
<feature type="non-terminal residue" evidence="1">
    <location>
        <position position="64"/>
    </location>
</feature>
<sequence>MSVLDPTHRLMLATGNEWHKIVALLLMKLPGEEARITVVAQAAGETSWNGEWGRGSSGRQWAEC</sequence>
<comment type="caution">
    <text evidence="1">The sequence shown here is derived from an EMBL/GenBank/DDBJ whole genome shotgun (WGS) entry which is preliminary data.</text>
</comment>
<dbReference type="RefSeq" id="WP_347329428.1">
    <property type="nucleotide sequence ID" value="NZ_JAYLVJ010000245.1"/>
</dbReference>